<accession>A0AAV4FPT2</accession>
<dbReference type="InterPro" id="IPR025884">
    <property type="entry name" value="MeCpG-bd_2/3_C_dom"/>
</dbReference>
<keyword evidence="4" id="KW-1185">Reference proteome</keyword>
<sequence>MLPIRQTASIFKQPVTVVGNRTVTERQTKTDLKHGVQEQPKQVFWEKRLQGLQAFDSSEEAIPSMELPRQLLHVGPELSTENMLQSISAALHVNNGPVLGQSASKQTIMKNPGINMDTHQPHIQQMVVSPEDIHRQEQKVQHARQQLKELIESLD</sequence>
<dbReference type="Proteomes" id="UP000762676">
    <property type="component" value="Unassembled WGS sequence"/>
</dbReference>
<feature type="domain" description="Methyl-CpG binding protein 2/3 C-terminal" evidence="1">
    <location>
        <begin position="59"/>
        <end position="149"/>
    </location>
</feature>
<dbReference type="AlphaFoldDB" id="A0AAV4FPT2"/>
<dbReference type="InterPro" id="IPR032343">
    <property type="entry name" value="MBD2/MBD3_p55-bd"/>
</dbReference>
<dbReference type="Pfam" id="PF14048">
    <property type="entry name" value="MBD_C"/>
    <property type="match status" value="1"/>
</dbReference>
<reference evidence="3 4" key="1">
    <citation type="journal article" date="2021" name="Elife">
        <title>Chloroplast acquisition without the gene transfer in kleptoplastic sea slugs, Plakobranchus ocellatus.</title>
        <authorList>
            <person name="Maeda T."/>
            <person name="Takahashi S."/>
            <person name="Yoshida T."/>
            <person name="Shimamura S."/>
            <person name="Takaki Y."/>
            <person name="Nagai Y."/>
            <person name="Toyoda A."/>
            <person name="Suzuki Y."/>
            <person name="Arimoto A."/>
            <person name="Ishii H."/>
            <person name="Satoh N."/>
            <person name="Nishiyama T."/>
            <person name="Hasebe M."/>
            <person name="Maruyama T."/>
            <person name="Minagawa J."/>
            <person name="Obokata J."/>
            <person name="Shigenobu S."/>
        </authorList>
    </citation>
    <scope>NUCLEOTIDE SEQUENCE [LARGE SCALE GENOMIC DNA]</scope>
</reference>
<dbReference type="Pfam" id="PF16564">
    <property type="entry name" value="MBDa"/>
    <property type="match status" value="1"/>
</dbReference>
<gene>
    <name evidence="3" type="ORF">ElyMa_002184300</name>
</gene>
<evidence type="ECO:0000259" key="1">
    <source>
        <dbReference type="Pfam" id="PF14048"/>
    </source>
</evidence>
<proteinExistence type="predicted"/>
<evidence type="ECO:0000313" key="3">
    <source>
        <dbReference type="EMBL" id="GFR75302.1"/>
    </source>
</evidence>
<dbReference type="GO" id="GO:0005634">
    <property type="term" value="C:nucleus"/>
    <property type="evidence" value="ECO:0007669"/>
    <property type="project" value="UniProtKB-ARBA"/>
</dbReference>
<comment type="caution">
    <text evidence="3">The sequence shown here is derived from an EMBL/GenBank/DDBJ whole genome shotgun (WGS) entry which is preliminary data.</text>
</comment>
<name>A0AAV4FPT2_9GAST</name>
<protein>
    <submittedName>
        <fullName evidence="3">Methyl-CpG-binding domain protein 2/3</fullName>
    </submittedName>
</protein>
<evidence type="ECO:0000313" key="4">
    <source>
        <dbReference type="Proteomes" id="UP000762676"/>
    </source>
</evidence>
<evidence type="ECO:0000259" key="2">
    <source>
        <dbReference type="Pfam" id="PF16564"/>
    </source>
</evidence>
<feature type="domain" description="Methyl-CpG-binding" evidence="2">
    <location>
        <begin position="2"/>
        <end position="54"/>
    </location>
</feature>
<organism evidence="3 4">
    <name type="scientific">Elysia marginata</name>
    <dbReference type="NCBI Taxonomy" id="1093978"/>
    <lineage>
        <taxon>Eukaryota</taxon>
        <taxon>Metazoa</taxon>
        <taxon>Spiralia</taxon>
        <taxon>Lophotrochozoa</taxon>
        <taxon>Mollusca</taxon>
        <taxon>Gastropoda</taxon>
        <taxon>Heterobranchia</taxon>
        <taxon>Euthyneura</taxon>
        <taxon>Panpulmonata</taxon>
        <taxon>Sacoglossa</taxon>
        <taxon>Placobranchoidea</taxon>
        <taxon>Plakobranchidae</taxon>
        <taxon>Elysia</taxon>
    </lineage>
</organism>
<dbReference type="EMBL" id="BMAT01004541">
    <property type="protein sequence ID" value="GFR75302.1"/>
    <property type="molecule type" value="Genomic_DNA"/>
</dbReference>